<organism evidence="2 3">
    <name type="scientific">Sphingomonas aerolata</name>
    <dbReference type="NCBI Taxonomy" id="185951"/>
    <lineage>
        <taxon>Bacteria</taxon>
        <taxon>Pseudomonadati</taxon>
        <taxon>Pseudomonadota</taxon>
        <taxon>Alphaproteobacteria</taxon>
        <taxon>Sphingomonadales</taxon>
        <taxon>Sphingomonadaceae</taxon>
        <taxon>Sphingomonas</taxon>
    </lineage>
</organism>
<dbReference type="AlphaFoldDB" id="A0A2T4YN24"/>
<dbReference type="RefSeq" id="WP_236559005.1">
    <property type="nucleotide sequence ID" value="NZ_JASPFS010000001.1"/>
</dbReference>
<dbReference type="Proteomes" id="UP000240996">
    <property type="component" value="Unassembled WGS sequence"/>
</dbReference>
<reference evidence="2 3" key="1">
    <citation type="submission" date="2018-04" db="EMBL/GenBank/DDBJ databases">
        <title>Genomic Encyclopedia of Type Strains, Phase III (KMG-III): the genomes of soil and plant-associated and newly described type strains.</title>
        <authorList>
            <person name="Whitman W."/>
        </authorList>
    </citation>
    <scope>NUCLEOTIDE SEQUENCE [LARGE SCALE GENOMIC DNA]</scope>
    <source>
        <strain evidence="2 3">NW12</strain>
    </source>
</reference>
<comment type="caution">
    <text evidence="2">The sequence shown here is derived from an EMBL/GenBank/DDBJ whole genome shotgun (WGS) entry which is preliminary data.</text>
</comment>
<keyword evidence="3" id="KW-1185">Reference proteome</keyword>
<proteinExistence type="predicted"/>
<feature type="signal peptide" evidence="1">
    <location>
        <begin position="1"/>
        <end position="21"/>
    </location>
</feature>
<protein>
    <recommendedName>
        <fullName evidence="4">DUF3617 family protein</fullName>
    </recommendedName>
</protein>
<evidence type="ECO:0000313" key="2">
    <source>
        <dbReference type="EMBL" id="PTM44812.1"/>
    </source>
</evidence>
<dbReference type="EMBL" id="PZZN01000003">
    <property type="protein sequence ID" value="PTM44812.1"/>
    <property type="molecule type" value="Genomic_DNA"/>
</dbReference>
<name>A0A2T4YN24_9SPHN</name>
<feature type="chain" id="PRO_5015786668" description="DUF3617 family protein" evidence="1">
    <location>
        <begin position="22"/>
        <end position="167"/>
    </location>
</feature>
<evidence type="ECO:0008006" key="4">
    <source>
        <dbReference type="Google" id="ProtNLM"/>
    </source>
</evidence>
<dbReference type="PROSITE" id="PS51257">
    <property type="entry name" value="PROKAR_LIPOPROTEIN"/>
    <property type="match status" value="1"/>
</dbReference>
<accession>A0A2T4YN24</accession>
<evidence type="ECO:0000313" key="3">
    <source>
        <dbReference type="Proteomes" id="UP000240996"/>
    </source>
</evidence>
<evidence type="ECO:0000256" key="1">
    <source>
        <dbReference type="SAM" id="SignalP"/>
    </source>
</evidence>
<sequence length="167" mass="17500">MSHWRGGLMLLLSLLAGCDGASTSITNTESTPGSRLESAARSAGIVGDPGAALQGSWARDTDRICIIGTERVSRIGVSVDYGEAQSCAASGTVERSGERLQMTFGKCAFDARFDGDRITFPADMPEACEALCAGRASLAAVTVDRLSESRSEAATLRSKAGKFLCRD</sequence>
<gene>
    <name evidence="2" type="ORF">C8J24_3023</name>
</gene>
<keyword evidence="1" id="KW-0732">Signal</keyword>